<dbReference type="AlphaFoldDB" id="A0A365XUP4"/>
<evidence type="ECO:0000313" key="1">
    <source>
        <dbReference type="EMBL" id="RBL89315.1"/>
    </source>
</evidence>
<evidence type="ECO:0000313" key="2">
    <source>
        <dbReference type="Proteomes" id="UP000253410"/>
    </source>
</evidence>
<dbReference type="Proteomes" id="UP000253410">
    <property type="component" value="Unassembled WGS sequence"/>
</dbReference>
<accession>A0A365XUP4</accession>
<protein>
    <submittedName>
        <fullName evidence="1">Uncharacterized protein</fullName>
    </submittedName>
</protein>
<comment type="caution">
    <text evidence="1">The sequence shown here is derived from an EMBL/GenBank/DDBJ whole genome shotgun (WGS) entry which is preliminary data.</text>
</comment>
<proteinExistence type="predicted"/>
<gene>
    <name evidence="1" type="ORF">DF182_22600</name>
</gene>
<dbReference type="OrthoDB" id="1159314at2"/>
<dbReference type="EMBL" id="QFFJ01000002">
    <property type="protein sequence ID" value="RBL89315.1"/>
    <property type="molecule type" value="Genomic_DNA"/>
</dbReference>
<sequence>MELTQETLEQKKAQLAKDSIRVQAVSGKGITLGIGQVGQNFVSIYFDTLPGNKPSTYGNTVSIWQNADETIPWDSPAYKTKKIDKDTPNGDAIFEGLNLDLYSYVLGYSVGPELGSGQQKYGNVCATAFVPAIGGDPIAPFSSSVKVGYIGGNSLTADFILPPGVFPKTNGAWIGVWESSQASYTRQPDYSNNIQVDKARGSAYINGITIGRGATYTIGLFMSGWAGGGRPNTLTTMACTFTFTAPS</sequence>
<dbReference type="RefSeq" id="WP_113618058.1">
    <property type="nucleotide sequence ID" value="NZ_QFFJ01000002.1"/>
</dbReference>
<organism evidence="1 2">
    <name type="scientific">Chitinophaga flava</name>
    <dbReference type="NCBI Taxonomy" id="2259036"/>
    <lineage>
        <taxon>Bacteria</taxon>
        <taxon>Pseudomonadati</taxon>
        <taxon>Bacteroidota</taxon>
        <taxon>Chitinophagia</taxon>
        <taxon>Chitinophagales</taxon>
        <taxon>Chitinophagaceae</taxon>
        <taxon>Chitinophaga</taxon>
    </lineage>
</organism>
<name>A0A365XUP4_9BACT</name>
<keyword evidence="2" id="KW-1185">Reference proteome</keyword>
<reference evidence="1 2" key="1">
    <citation type="submission" date="2018-05" db="EMBL/GenBank/DDBJ databases">
        <title>Chitinophaga sp. K3CV102501T nov., isolated from isolated from a monsoon evergreen broad-leaved forest soil.</title>
        <authorList>
            <person name="Lv Y."/>
        </authorList>
    </citation>
    <scope>NUCLEOTIDE SEQUENCE [LARGE SCALE GENOMIC DNA]</scope>
    <source>
        <strain evidence="1 2">GDMCC 1.1325</strain>
    </source>
</reference>